<keyword evidence="1" id="KW-0472">Membrane</keyword>
<dbReference type="Proteomes" id="UP001257909">
    <property type="component" value="Unassembled WGS sequence"/>
</dbReference>
<gene>
    <name evidence="2" type="ORF">J2W69_000440</name>
</gene>
<comment type="caution">
    <text evidence="2">The sequence shown here is derived from an EMBL/GenBank/DDBJ whole genome shotgun (WGS) entry which is preliminary data.</text>
</comment>
<name>A0ABU1VUX9_9GAMM</name>
<keyword evidence="1" id="KW-1133">Transmembrane helix</keyword>
<keyword evidence="1" id="KW-0812">Transmembrane</keyword>
<keyword evidence="3" id="KW-1185">Reference proteome</keyword>
<proteinExistence type="predicted"/>
<feature type="transmembrane region" description="Helical" evidence="1">
    <location>
        <begin position="31"/>
        <end position="50"/>
    </location>
</feature>
<dbReference type="RefSeq" id="WP_310274122.1">
    <property type="nucleotide sequence ID" value="NZ_JAVDWR010000001.1"/>
</dbReference>
<sequence>MKDFLEPFLYPQNIFLWLFFFACLYYRRKGLWLLLIWFYLTGNTLVANQVREWYSSQISTAALPVNFNGDYVVLGCGGNEHSLPDCAINRINQLSLMINAQQRPVNVHMTTLHCAPYEALLKQKTEYAAIQCFDGGPTTYHEFASLDKKLDKTKSYLFISSDYHALRVKKLSQMHQLNAQVYAASSATFRPVNCGWNCLLTVNLSNYDLFSKLAAETASLQVYWLTKDWTEWYTPRS</sequence>
<evidence type="ECO:0000256" key="1">
    <source>
        <dbReference type="SAM" id="Phobius"/>
    </source>
</evidence>
<accession>A0ABU1VUX9</accession>
<protein>
    <submittedName>
        <fullName evidence="2">Uncharacterized SAM-binding protein YcdF (DUF218 family)</fullName>
    </submittedName>
</protein>
<evidence type="ECO:0000313" key="3">
    <source>
        <dbReference type="Proteomes" id="UP001257909"/>
    </source>
</evidence>
<dbReference type="EMBL" id="JAVDWR010000001">
    <property type="protein sequence ID" value="MDR7119525.1"/>
    <property type="molecule type" value="Genomic_DNA"/>
</dbReference>
<dbReference type="PROSITE" id="PS51257">
    <property type="entry name" value="PROKAR_LIPOPROTEIN"/>
    <property type="match status" value="1"/>
</dbReference>
<reference evidence="2 3" key="1">
    <citation type="submission" date="2023-07" db="EMBL/GenBank/DDBJ databases">
        <title>Sorghum-associated microbial communities from plants grown in Nebraska, USA.</title>
        <authorList>
            <person name="Schachtman D."/>
        </authorList>
    </citation>
    <scope>NUCLEOTIDE SEQUENCE [LARGE SCALE GENOMIC DNA]</scope>
    <source>
        <strain evidence="2 3">4138</strain>
    </source>
</reference>
<evidence type="ECO:0000313" key="2">
    <source>
        <dbReference type="EMBL" id="MDR7119525.1"/>
    </source>
</evidence>
<organism evidence="2 3">
    <name type="scientific">Rheinheimera soli</name>
    <dbReference type="NCBI Taxonomy" id="443616"/>
    <lineage>
        <taxon>Bacteria</taxon>
        <taxon>Pseudomonadati</taxon>
        <taxon>Pseudomonadota</taxon>
        <taxon>Gammaproteobacteria</taxon>
        <taxon>Chromatiales</taxon>
        <taxon>Chromatiaceae</taxon>
        <taxon>Rheinheimera</taxon>
    </lineage>
</organism>
<feature type="transmembrane region" description="Helical" evidence="1">
    <location>
        <begin position="7"/>
        <end position="26"/>
    </location>
</feature>